<dbReference type="SUPFAM" id="SSF53335">
    <property type="entry name" value="S-adenosyl-L-methionine-dependent methyltransferases"/>
    <property type="match status" value="1"/>
</dbReference>
<keyword evidence="2" id="KW-0808">Transferase</keyword>
<feature type="region of interest" description="Disordered" evidence="3">
    <location>
        <begin position="424"/>
        <end position="452"/>
    </location>
</feature>
<evidence type="ECO:0000313" key="5">
    <source>
        <dbReference type="Proteomes" id="UP001153076"/>
    </source>
</evidence>
<reference evidence="4" key="1">
    <citation type="submission" date="2022-04" db="EMBL/GenBank/DDBJ databases">
        <title>Carnegiea gigantea Genome sequencing and assembly v2.</title>
        <authorList>
            <person name="Copetti D."/>
            <person name="Sanderson M.J."/>
            <person name="Burquez A."/>
            <person name="Wojciechowski M.F."/>
        </authorList>
    </citation>
    <scope>NUCLEOTIDE SEQUENCE</scope>
    <source>
        <strain evidence="4">SGP5-SGP5p</strain>
        <tissue evidence="4">Aerial part</tissue>
    </source>
</reference>
<feature type="region of interest" description="Disordered" evidence="3">
    <location>
        <begin position="76"/>
        <end position="111"/>
    </location>
</feature>
<evidence type="ECO:0000256" key="2">
    <source>
        <dbReference type="ARBA" id="ARBA00022679"/>
    </source>
</evidence>
<accession>A0A9Q1JHZ8</accession>
<dbReference type="AlphaFoldDB" id="A0A9Q1JHZ8"/>
<dbReference type="GO" id="GO:0008168">
    <property type="term" value="F:methyltransferase activity"/>
    <property type="evidence" value="ECO:0007669"/>
    <property type="project" value="UniProtKB-KW"/>
</dbReference>
<feature type="compositionally biased region" description="Basic and acidic residues" evidence="3">
    <location>
        <begin position="92"/>
        <end position="111"/>
    </location>
</feature>
<dbReference type="InterPro" id="IPR004398">
    <property type="entry name" value="RNA_MeTrfase_RsmD"/>
</dbReference>
<name>A0A9Q1JHZ8_9CARY</name>
<evidence type="ECO:0000256" key="1">
    <source>
        <dbReference type="ARBA" id="ARBA00022603"/>
    </source>
</evidence>
<dbReference type="OrthoDB" id="3548at2759"/>
<sequence>MAVSPLSLSPVLSPLNTKTNPNLYFSSRLLLPPFLNSSDSLSSLNRRSMFIAASYNPKDAFASNNKQELYERYGLDPNDFLSETSPKRKRRKEPEQRVGREKKVVEDDKKPPRTTHKLLQVLAGKAKRKKLLSPVGMDVRPMMQVVKAAAFDILQVHFVEMDQWVVSNVLQPNLQSTGFRDVSIIHAVAVENFLTQAQRFVGNDVTFDYISVTPPYMEVDYGLLMGQISDSSLAGENTFILVEYPLGTTMLDSCGCLLKITDRRFGRTHLAIYGPKWAQKKKKFWNQEDDDGKWTLSQRRRASPSIPEPNSRLLVLLIFTTQKSWQIFQPYFLVLVSIYQQKSGGCKDMGGDEGSSAGRRFFKAVFVALVLCIFMSKLLIDNLTSTETKGGTAATAITSVGSLRQVMFIGRKKHSVPGNSDLIAASKRRVPNGPDPIHNSGSCFRESDSPTT</sequence>
<organism evidence="4 5">
    <name type="scientific">Carnegiea gigantea</name>
    <dbReference type="NCBI Taxonomy" id="171969"/>
    <lineage>
        <taxon>Eukaryota</taxon>
        <taxon>Viridiplantae</taxon>
        <taxon>Streptophyta</taxon>
        <taxon>Embryophyta</taxon>
        <taxon>Tracheophyta</taxon>
        <taxon>Spermatophyta</taxon>
        <taxon>Magnoliopsida</taxon>
        <taxon>eudicotyledons</taxon>
        <taxon>Gunneridae</taxon>
        <taxon>Pentapetalae</taxon>
        <taxon>Caryophyllales</taxon>
        <taxon>Cactineae</taxon>
        <taxon>Cactaceae</taxon>
        <taxon>Cactoideae</taxon>
        <taxon>Echinocereeae</taxon>
        <taxon>Carnegiea</taxon>
    </lineage>
</organism>
<evidence type="ECO:0000256" key="3">
    <source>
        <dbReference type="SAM" id="MobiDB-lite"/>
    </source>
</evidence>
<keyword evidence="1" id="KW-0489">Methyltransferase</keyword>
<dbReference type="Proteomes" id="UP001153076">
    <property type="component" value="Unassembled WGS sequence"/>
</dbReference>
<keyword evidence="5" id="KW-1185">Reference proteome</keyword>
<gene>
    <name evidence="4" type="ORF">Cgig2_012959</name>
</gene>
<dbReference type="Pfam" id="PF03602">
    <property type="entry name" value="Cons_hypoth95"/>
    <property type="match status" value="1"/>
</dbReference>
<dbReference type="EMBL" id="JAKOGI010002996">
    <property type="protein sequence ID" value="KAJ8420981.1"/>
    <property type="molecule type" value="Genomic_DNA"/>
</dbReference>
<dbReference type="PANTHER" id="PTHR43542:SF1">
    <property type="entry name" value="METHYLTRANSFERASE"/>
    <property type="match status" value="1"/>
</dbReference>
<dbReference type="PANTHER" id="PTHR43542">
    <property type="entry name" value="METHYLTRANSFERASE"/>
    <property type="match status" value="1"/>
</dbReference>
<dbReference type="InterPro" id="IPR029063">
    <property type="entry name" value="SAM-dependent_MTases_sf"/>
</dbReference>
<dbReference type="GO" id="GO:0031167">
    <property type="term" value="P:rRNA methylation"/>
    <property type="evidence" value="ECO:0007669"/>
    <property type="project" value="InterPro"/>
</dbReference>
<dbReference type="Gene3D" id="3.40.50.150">
    <property type="entry name" value="Vaccinia Virus protein VP39"/>
    <property type="match status" value="2"/>
</dbReference>
<evidence type="ECO:0000313" key="4">
    <source>
        <dbReference type="EMBL" id="KAJ8420981.1"/>
    </source>
</evidence>
<comment type="caution">
    <text evidence="4">The sequence shown here is derived from an EMBL/GenBank/DDBJ whole genome shotgun (WGS) entry which is preliminary data.</text>
</comment>
<proteinExistence type="predicted"/>
<protein>
    <submittedName>
        <fullName evidence="4">Uncharacterized protein</fullName>
    </submittedName>
</protein>